<dbReference type="Gene3D" id="2.60.200.20">
    <property type="match status" value="1"/>
</dbReference>
<feature type="DNA-binding region" description="Fork-head" evidence="6">
    <location>
        <begin position="265"/>
        <end position="360"/>
    </location>
</feature>
<dbReference type="GO" id="GO:0000981">
    <property type="term" value="F:DNA-binding transcription factor activity, RNA polymerase II-specific"/>
    <property type="evidence" value="ECO:0007669"/>
    <property type="project" value="TreeGrafter"/>
</dbReference>
<evidence type="ECO:0000256" key="1">
    <source>
        <dbReference type="ARBA" id="ARBA00004123"/>
    </source>
</evidence>
<dbReference type="InterPro" id="IPR036390">
    <property type="entry name" value="WH_DNA-bd_sf"/>
</dbReference>
<dbReference type="PROSITE" id="PS50039">
    <property type="entry name" value="FORK_HEAD_3"/>
    <property type="match status" value="1"/>
</dbReference>
<evidence type="ECO:0000313" key="9">
    <source>
        <dbReference type="EMBL" id="CAB3246921.1"/>
    </source>
</evidence>
<dbReference type="InterPro" id="IPR000253">
    <property type="entry name" value="FHA_dom"/>
</dbReference>
<dbReference type="PRINTS" id="PR00053">
    <property type="entry name" value="FORKHEAD"/>
</dbReference>
<accession>A0A6F9DDU5</accession>
<reference evidence="9" key="1">
    <citation type="submission" date="2020-04" db="EMBL/GenBank/DDBJ databases">
        <authorList>
            <person name="Neveu A P."/>
        </authorList>
    </citation>
    <scope>NUCLEOTIDE SEQUENCE</scope>
    <source>
        <tissue evidence="9">Whole embryo</tissue>
    </source>
</reference>
<dbReference type="SUPFAM" id="SSF49879">
    <property type="entry name" value="SMAD/FHA domain"/>
    <property type="match status" value="1"/>
</dbReference>
<dbReference type="InterPro" id="IPR036388">
    <property type="entry name" value="WH-like_DNA-bd_sf"/>
</dbReference>
<evidence type="ECO:0000256" key="4">
    <source>
        <dbReference type="ARBA" id="ARBA00023163"/>
    </source>
</evidence>
<dbReference type="PROSITE" id="PS50006">
    <property type="entry name" value="FHA_DOMAIN"/>
    <property type="match status" value="1"/>
</dbReference>
<dbReference type="PROSITE" id="PS00657">
    <property type="entry name" value="FORK_HEAD_1"/>
    <property type="match status" value="1"/>
</dbReference>
<dbReference type="GO" id="GO:0045893">
    <property type="term" value="P:positive regulation of DNA-templated transcription"/>
    <property type="evidence" value="ECO:0007669"/>
    <property type="project" value="UniProtKB-ARBA"/>
</dbReference>
<dbReference type="EMBL" id="LR785251">
    <property type="protein sequence ID" value="CAB3246921.1"/>
    <property type="molecule type" value="mRNA"/>
</dbReference>
<keyword evidence="3 6" id="KW-0238">DNA-binding</keyword>
<dbReference type="PANTHER" id="PTHR45881">
    <property type="entry name" value="CHECKPOINT SUPPRESSOR 1-LIKE, ISOFORM A-RELATED"/>
    <property type="match status" value="1"/>
</dbReference>
<dbReference type="InterPro" id="IPR008984">
    <property type="entry name" value="SMAD_FHA_dom_sf"/>
</dbReference>
<evidence type="ECO:0000256" key="2">
    <source>
        <dbReference type="ARBA" id="ARBA00023015"/>
    </source>
</evidence>
<proteinExistence type="evidence at transcript level"/>
<dbReference type="SUPFAM" id="SSF46785">
    <property type="entry name" value="Winged helix' DNA-binding domain"/>
    <property type="match status" value="1"/>
</dbReference>
<dbReference type="Pfam" id="PF00498">
    <property type="entry name" value="FHA"/>
    <property type="match status" value="1"/>
</dbReference>
<dbReference type="GO" id="GO:0000978">
    <property type="term" value="F:RNA polymerase II cis-regulatory region sequence-specific DNA binding"/>
    <property type="evidence" value="ECO:0007669"/>
    <property type="project" value="TreeGrafter"/>
</dbReference>
<name>A0A6F9DDU5_9ASCI</name>
<keyword evidence="5 6" id="KW-0539">Nucleus</keyword>
<dbReference type="InterPro" id="IPR018122">
    <property type="entry name" value="TF_fork_head_CS_1"/>
</dbReference>
<feature type="domain" description="FHA" evidence="7">
    <location>
        <begin position="50"/>
        <end position="102"/>
    </location>
</feature>
<organism evidence="9">
    <name type="scientific">Phallusia mammillata</name>
    <dbReference type="NCBI Taxonomy" id="59560"/>
    <lineage>
        <taxon>Eukaryota</taxon>
        <taxon>Metazoa</taxon>
        <taxon>Chordata</taxon>
        <taxon>Tunicata</taxon>
        <taxon>Ascidiacea</taxon>
        <taxon>Phlebobranchia</taxon>
        <taxon>Ascidiidae</taxon>
        <taxon>Phallusia</taxon>
    </lineage>
</organism>
<dbReference type="FunFam" id="1.10.10.10:FF:000030">
    <property type="entry name" value="Forkhead box protein K2"/>
    <property type="match status" value="1"/>
</dbReference>
<keyword evidence="4" id="KW-0804">Transcription</keyword>
<evidence type="ECO:0000259" key="8">
    <source>
        <dbReference type="PROSITE" id="PS50039"/>
    </source>
</evidence>
<dbReference type="SMART" id="SM00240">
    <property type="entry name" value="FHA"/>
    <property type="match status" value="1"/>
</dbReference>
<evidence type="ECO:0000256" key="5">
    <source>
        <dbReference type="ARBA" id="ARBA00023242"/>
    </source>
</evidence>
<comment type="subcellular location">
    <subcellularLocation>
        <location evidence="1 6">Nucleus</location>
    </subcellularLocation>
</comment>
<protein>
    <submittedName>
        <fullName evidence="9">FoxK</fullName>
    </submittedName>
</protein>
<sequence>MTAEISTGVVIPSGPQLVKSDHFVDESVECKVIGKLSGTNFDYPIVKDKVVIGRNSSHGKVDVNIGHSSYVSRKHLQITYERGRFFLICQGKNGVFVDGQFQRLGAHPMPLDKTCVIRFPSTTIKLSFSPFPTEVSSYNSVKESEVSQETVDSEAKPVLSHINFLDKSNLYDDTSSRLKNISSPPIINKHSKNIATYETRGFLSAPPSPTGTISAVNSCPSSPRSRPQHYGSHHEQVTENLNAAASAIAASVVEDNGNTEGVDSKPPYSYAQLIIQAISSATQRQLTLSGIYAHITKHYPYYRTADKGWQNSIRHNLSLNRYFVKVPRSQEESGKGSFWRVDPASERKLVEQAWRKRRQRTVPCFCAPLTSGVSTITRSAPVSPEHSNQVNPLSPLNSVHGLSSSAMHNNTHKLGEEESKIKLVQLSSRFAQSAPGSPSGHGQINQFSVPSIGGVPVPNVHSTSLETSSSVSQNSHVIPTSIWSQSIQQGIRIADKDVIHDGKNGVTDSKDNAPVEKLSVVMHAPASSSVNPGTFTSVNTSHPLLQQQHVVMVTGQSGSRGPQTIPINIGTLVSGGNPIMNPGLPFMVAGNQQLLMKRISDSNDTDVTAAKKLRADGQMDHDLPTMQK</sequence>
<evidence type="ECO:0000256" key="3">
    <source>
        <dbReference type="ARBA" id="ARBA00023125"/>
    </source>
</evidence>
<dbReference type="AlphaFoldDB" id="A0A6F9DDU5"/>
<dbReference type="InterPro" id="IPR001766">
    <property type="entry name" value="Fork_head_dom"/>
</dbReference>
<dbReference type="CDD" id="cd22688">
    <property type="entry name" value="FHA_FOXK"/>
    <property type="match status" value="1"/>
</dbReference>
<evidence type="ECO:0000259" key="7">
    <source>
        <dbReference type="PROSITE" id="PS50006"/>
    </source>
</evidence>
<dbReference type="PROSITE" id="PS00658">
    <property type="entry name" value="FORK_HEAD_2"/>
    <property type="match status" value="1"/>
</dbReference>
<dbReference type="CDD" id="cd20054">
    <property type="entry name" value="FH_FOXK1"/>
    <property type="match status" value="1"/>
</dbReference>
<dbReference type="GO" id="GO:0005634">
    <property type="term" value="C:nucleus"/>
    <property type="evidence" value="ECO:0007669"/>
    <property type="project" value="UniProtKB-SubCell"/>
</dbReference>
<dbReference type="PANTHER" id="PTHR45881:SF7">
    <property type="entry name" value="CHECKPOINT SUPPRESSOR 1-LIKE, ISOFORM A-RELATED"/>
    <property type="match status" value="1"/>
</dbReference>
<dbReference type="Gene3D" id="1.10.10.10">
    <property type="entry name" value="Winged helix-like DNA-binding domain superfamily/Winged helix DNA-binding domain"/>
    <property type="match status" value="1"/>
</dbReference>
<dbReference type="Pfam" id="PF00250">
    <property type="entry name" value="Forkhead"/>
    <property type="match status" value="1"/>
</dbReference>
<dbReference type="InterPro" id="IPR030456">
    <property type="entry name" value="TF_fork_head_CS_2"/>
</dbReference>
<keyword evidence="2" id="KW-0805">Transcription regulation</keyword>
<dbReference type="InterPro" id="IPR047394">
    <property type="entry name" value="FH_FOXK1"/>
</dbReference>
<dbReference type="SMART" id="SM00339">
    <property type="entry name" value="FH"/>
    <property type="match status" value="1"/>
</dbReference>
<feature type="domain" description="Fork-head" evidence="8">
    <location>
        <begin position="265"/>
        <end position="360"/>
    </location>
</feature>
<gene>
    <name evidence="9" type="primary">Foxk</name>
</gene>
<evidence type="ECO:0000256" key="6">
    <source>
        <dbReference type="PROSITE-ProRule" id="PRU00089"/>
    </source>
</evidence>